<keyword evidence="4" id="KW-1185">Reference proteome</keyword>
<evidence type="ECO:0000313" key="3">
    <source>
        <dbReference type="EMBL" id="KXZ43458.1"/>
    </source>
</evidence>
<evidence type="ECO:0000256" key="1">
    <source>
        <dbReference type="SAM" id="MobiDB-lite"/>
    </source>
</evidence>
<feature type="transmembrane region" description="Helical" evidence="2">
    <location>
        <begin position="583"/>
        <end position="605"/>
    </location>
</feature>
<feature type="transmembrane region" description="Helical" evidence="2">
    <location>
        <begin position="724"/>
        <end position="750"/>
    </location>
</feature>
<dbReference type="PANTHER" id="PTHR48174:SF5">
    <property type="entry name" value="VACUOLAR PROTEIN SORTING-ASSOCIATED PROTEIN 62"/>
    <property type="match status" value="1"/>
</dbReference>
<name>A0A150G0U5_GONPE</name>
<dbReference type="Proteomes" id="UP000075714">
    <property type="component" value="Unassembled WGS sequence"/>
</dbReference>
<dbReference type="PANTHER" id="PTHR48174">
    <property type="entry name" value="DUF946 FAMILY PROTEIN"/>
    <property type="match status" value="1"/>
</dbReference>
<gene>
    <name evidence="3" type="ORF">GPECTOR_90g545</name>
</gene>
<proteinExistence type="predicted"/>
<accession>A0A150G0U5</accession>
<feature type="region of interest" description="Disordered" evidence="1">
    <location>
        <begin position="613"/>
        <end position="636"/>
    </location>
</feature>
<comment type="caution">
    <text evidence="3">The sequence shown here is derived from an EMBL/GenBank/DDBJ whole genome shotgun (WGS) entry which is preliminary data.</text>
</comment>
<feature type="transmembrane region" description="Helical" evidence="2">
    <location>
        <begin position="538"/>
        <end position="563"/>
    </location>
</feature>
<organism evidence="3 4">
    <name type="scientific">Gonium pectorale</name>
    <name type="common">Green alga</name>
    <dbReference type="NCBI Taxonomy" id="33097"/>
    <lineage>
        <taxon>Eukaryota</taxon>
        <taxon>Viridiplantae</taxon>
        <taxon>Chlorophyta</taxon>
        <taxon>core chlorophytes</taxon>
        <taxon>Chlorophyceae</taxon>
        <taxon>CS clade</taxon>
        <taxon>Chlamydomonadales</taxon>
        <taxon>Volvocaceae</taxon>
        <taxon>Gonium</taxon>
    </lineage>
</organism>
<feature type="compositionally biased region" description="Basic residues" evidence="1">
    <location>
        <begin position="400"/>
        <end position="418"/>
    </location>
</feature>
<reference evidence="4" key="1">
    <citation type="journal article" date="2016" name="Nat. Commun.">
        <title>The Gonium pectorale genome demonstrates co-option of cell cycle regulation during the evolution of multicellularity.</title>
        <authorList>
            <person name="Hanschen E.R."/>
            <person name="Marriage T.N."/>
            <person name="Ferris P.J."/>
            <person name="Hamaji T."/>
            <person name="Toyoda A."/>
            <person name="Fujiyama A."/>
            <person name="Neme R."/>
            <person name="Noguchi H."/>
            <person name="Minakuchi Y."/>
            <person name="Suzuki M."/>
            <person name="Kawai-Toyooka H."/>
            <person name="Smith D.R."/>
            <person name="Sparks H."/>
            <person name="Anderson J."/>
            <person name="Bakaric R."/>
            <person name="Luria V."/>
            <person name="Karger A."/>
            <person name="Kirschner M.W."/>
            <person name="Durand P.M."/>
            <person name="Michod R.E."/>
            <person name="Nozaki H."/>
            <person name="Olson B.J."/>
        </authorList>
    </citation>
    <scope>NUCLEOTIDE SEQUENCE [LARGE SCALE GENOMIC DNA]</scope>
    <source>
        <strain evidence="4">NIES-2863</strain>
    </source>
</reference>
<feature type="compositionally biased region" description="Basic and acidic residues" evidence="1">
    <location>
        <begin position="431"/>
        <end position="444"/>
    </location>
</feature>
<dbReference type="EMBL" id="LSYV01000091">
    <property type="protein sequence ID" value="KXZ43458.1"/>
    <property type="molecule type" value="Genomic_DNA"/>
</dbReference>
<keyword evidence="2" id="KW-1133">Transmembrane helix</keyword>
<evidence type="ECO:0000313" key="4">
    <source>
        <dbReference type="Proteomes" id="UP000075714"/>
    </source>
</evidence>
<dbReference type="STRING" id="33097.A0A150G0U5"/>
<sequence>MPSSASYPASSRCPQGDAFFDAIAGDPLEQPGLLEGVEDTGAEQDGGGARGDDDRTGTAGQRAWGRGRMLGHGGRLGGKIYYTGDWEHLKVYVCQEGMRNESDPAAAIAALQYSQHTWLPTYDCTRGECAFAPDPDVHFRRPLVYAGLHSHANSPHTSPLNINFKQLLNFDGIYVADRFAAGGPVFVPRPNNTAWLPFAHEMHTAEAEQPGIAATLAWAAYKGNWGVPLSSPNFSISCLSANLTRAGSCDPRNPPVFILDRLLGGVGSAPEDMTWTAVLSPKRVSPELSEGITGPLVRRAAAAAWERELAAPLWDDREPLPGLGGLSLATLARDTSSLACPLSEDAHRTSLPSYLGGDPVLGARLRLFVGAATLAVLVAAAASALVVKCMPLILAPYHSHRPHHGHHHSHSHGGHQHHHSEAEGGQQYDEAGDHHGDDHEEGKPRPWSGGCGRLLLRYWFRRVCRAAACPTAALLPLLTWRGLVAVCQGAAWAAMALCCCCSKMRGRGTNSTSLAGRRRRRGLGPYLMGCATQPERRLLWLSLGIMSYSLGLILSAQGLLQTLHAMRNLLLRGLWAIAGLEGVFVGLLAAGGVVELSLMVAAVSLGPKPRSFLHVGEGSSHRGEQRSGGHSQAKRIEEDGIRGTLPSIAVTLPSTGLGGGGNVGGGKEALGRAGAYPYPHTIHFPSTAEVAATAVAATAAASAAAHAAAAAAANAAARVPWRTLALLCAVGYMEVAASLHLLGFGLALWVGVLGASEGCSAAVQGLYRVISFSPDVCLDLSVIGVPGPR</sequence>
<keyword evidence="2" id="KW-0812">Transmembrane</keyword>
<keyword evidence="2" id="KW-0472">Membrane</keyword>
<feature type="transmembrane region" description="Helical" evidence="2">
    <location>
        <begin position="367"/>
        <end position="387"/>
    </location>
</feature>
<feature type="region of interest" description="Disordered" evidence="1">
    <location>
        <begin position="1"/>
        <end position="68"/>
    </location>
</feature>
<dbReference type="OrthoDB" id="549738at2759"/>
<feature type="region of interest" description="Disordered" evidence="1">
    <location>
        <begin position="400"/>
        <end position="445"/>
    </location>
</feature>
<feature type="compositionally biased region" description="Polar residues" evidence="1">
    <location>
        <begin position="1"/>
        <end position="13"/>
    </location>
</feature>
<dbReference type="AlphaFoldDB" id="A0A150G0U5"/>
<evidence type="ECO:0000256" key="2">
    <source>
        <dbReference type="SAM" id="Phobius"/>
    </source>
</evidence>
<protein>
    <submittedName>
        <fullName evidence="3">Uncharacterized protein</fullName>
    </submittedName>
</protein>